<evidence type="ECO:0000313" key="3">
    <source>
        <dbReference type="Proteomes" id="UP000319818"/>
    </source>
</evidence>
<dbReference type="Pfam" id="PF19054">
    <property type="entry name" value="DUF5753"/>
    <property type="match status" value="1"/>
</dbReference>
<feature type="domain" description="HTH cro/C1-type" evidence="1">
    <location>
        <begin position="18"/>
        <end position="72"/>
    </location>
</feature>
<dbReference type="InterPro" id="IPR010982">
    <property type="entry name" value="Lambda_DNA-bd_dom_sf"/>
</dbReference>
<dbReference type="Gene3D" id="1.10.260.40">
    <property type="entry name" value="lambda repressor-like DNA-binding domains"/>
    <property type="match status" value="1"/>
</dbReference>
<evidence type="ECO:0000313" key="2">
    <source>
        <dbReference type="EMBL" id="TQM46055.1"/>
    </source>
</evidence>
<dbReference type="PROSITE" id="PS50943">
    <property type="entry name" value="HTH_CROC1"/>
    <property type="match status" value="1"/>
</dbReference>
<dbReference type="RefSeq" id="WP_211361958.1">
    <property type="nucleotide sequence ID" value="NZ_VFPH01000001.1"/>
</dbReference>
<accession>A0A543GJ39</accession>
<protein>
    <submittedName>
        <fullName evidence="2">Helix-turn-helix protein</fullName>
    </submittedName>
</protein>
<proteinExistence type="predicted"/>
<keyword evidence="3" id="KW-1185">Reference proteome</keyword>
<reference evidence="2 3" key="1">
    <citation type="submission" date="2019-06" db="EMBL/GenBank/DDBJ databases">
        <title>Sequencing the genomes of 1000 actinobacteria strains.</title>
        <authorList>
            <person name="Klenk H.-P."/>
        </authorList>
    </citation>
    <scope>NUCLEOTIDE SEQUENCE [LARGE SCALE GENOMIC DNA]</scope>
    <source>
        <strain evidence="2 3">DSM 45511</strain>
    </source>
</reference>
<dbReference type="InterPro" id="IPR043917">
    <property type="entry name" value="DUF5753"/>
</dbReference>
<dbReference type="CDD" id="cd00093">
    <property type="entry name" value="HTH_XRE"/>
    <property type="match status" value="1"/>
</dbReference>
<name>A0A543GJ39_9PSEU</name>
<dbReference type="InterPro" id="IPR001387">
    <property type="entry name" value="Cro/C1-type_HTH"/>
</dbReference>
<dbReference type="Pfam" id="PF13560">
    <property type="entry name" value="HTH_31"/>
    <property type="match status" value="1"/>
</dbReference>
<gene>
    <name evidence="2" type="ORF">FB388_3460</name>
</gene>
<dbReference type="SUPFAM" id="SSF47413">
    <property type="entry name" value="lambda repressor-like DNA-binding domains"/>
    <property type="match status" value="1"/>
</dbReference>
<sequence>MGMRSGTLIRRRQLARILRDLRRRSGFTIEDLAPQLDFSASKLSRIENAHQGVDVHVVRTMMDIFGVTGDQWEALLTLTREASAKGWWRAYGLDDQGYVPLEAEASAVREYTVNYLPGLLQTADYARALFESSLHVGSRAVRENDVEVRMIRQQRLTDPENPLTLVAVIEEAAVRRVIGDPDVMCAQLAHVLEAAELETVTVQVLPSGVGAHPSVTGAFIVLSFERMGEPDIGYVEHPMGSIHIEKAEDVARGRVVFDHLRSRALSPEESAALIERVATQM</sequence>
<dbReference type="EMBL" id="VFPH01000001">
    <property type="protein sequence ID" value="TQM46055.1"/>
    <property type="molecule type" value="Genomic_DNA"/>
</dbReference>
<dbReference type="Proteomes" id="UP000319818">
    <property type="component" value="Unassembled WGS sequence"/>
</dbReference>
<dbReference type="SMART" id="SM00530">
    <property type="entry name" value="HTH_XRE"/>
    <property type="match status" value="1"/>
</dbReference>
<evidence type="ECO:0000259" key="1">
    <source>
        <dbReference type="PROSITE" id="PS50943"/>
    </source>
</evidence>
<comment type="caution">
    <text evidence="2">The sequence shown here is derived from an EMBL/GenBank/DDBJ whole genome shotgun (WGS) entry which is preliminary data.</text>
</comment>
<organism evidence="2 3">
    <name type="scientific">Pseudonocardia cypriaca</name>
    <dbReference type="NCBI Taxonomy" id="882449"/>
    <lineage>
        <taxon>Bacteria</taxon>
        <taxon>Bacillati</taxon>
        <taxon>Actinomycetota</taxon>
        <taxon>Actinomycetes</taxon>
        <taxon>Pseudonocardiales</taxon>
        <taxon>Pseudonocardiaceae</taxon>
        <taxon>Pseudonocardia</taxon>
    </lineage>
</organism>
<dbReference type="AlphaFoldDB" id="A0A543GJ39"/>
<dbReference type="GO" id="GO:0003677">
    <property type="term" value="F:DNA binding"/>
    <property type="evidence" value="ECO:0007669"/>
    <property type="project" value="InterPro"/>
</dbReference>